<proteinExistence type="predicted"/>
<dbReference type="GO" id="GO:0003968">
    <property type="term" value="F:RNA-directed RNA polymerase activity"/>
    <property type="evidence" value="ECO:0007669"/>
    <property type="project" value="InterPro"/>
</dbReference>
<keyword evidence="1" id="KW-0808">Transferase</keyword>
<evidence type="ECO:0000256" key="3">
    <source>
        <dbReference type="ARBA" id="ARBA00022953"/>
    </source>
</evidence>
<dbReference type="InterPro" id="IPR043502">
    <property type="entry name" value="DNA/RNA_pol_sf"/>
</dbReference>
<organism evidence="5">
    <name type="scientific">Hubei partiti-like virus 29</name>
    <dbReference type="NCBI Taxonomy" id="1923036"/>
    <lineage>
        <taxon>Viruses</taxon>
        <taxon>Riboviria</taxon>
    </lineage>
</organism>
<dbReference type="EMBL" id="KX884131">
    <property type="protein sequence ID" value="APG78244.1"/>
    <property type="molecule type" value="Genomic_RNA"/>
</dbReference>
<accession>A0A1L3KLI9</accession>
<dbReference type="GO" id="GO:0006351">
    <property type="term" value="P:DNA-templated transcription"/>
    <property type="evidence" value="ECO:0007669"/>
    <property type="project" value="InterPro"/>
</dbReference>
<feature type="domain" description="RdRp catalytic" evidence="4">
    <location>
        <begin position="214"/>
        <end position="342"/>
    </location>
</feature>
<dbReference type="InterPro" id="IPR043128">
    <property type="entry name" value="Rev_trsase/Diguanyl_cyclase"/>
</dbReference>
<keyword evidence="2" id="KW-0548">Nucleotidyltransferase</keyword>
<evidence type="ECO:0000256" key="2">
    <source>
        <dbReference type="ARBA" id="ARBA00022695"/>
    </source>
</evidence>
<evidence type="ECO:0000313" key="5">
    <source>
        <dbReference type="EMBL" id="APG78244.1"/>
    </source>
</evidence>
<keyword evidence="3" id="KW-0693">Viral RNA replication</keyword>
<dbReference type="SUPFAM" id="SSF56672">
    <property type="entry name" value="DNA/RNA polymerases"/>
    <property type="match status" value="1"/>
</dbReference>
<sequence>MAFIGKGRGFCQRHFPQTKSYYCPNWAIENAGDLVRSPVNLDLIREDVRLFNRACVARFSDPLLDKVISDAFYKFSLPQKVNPIHLNDIPKLQLENWGSSPGLPWKEYGYASKRDVANDHKAFNNIRKFWHLIKEGKKISPPDCAAYVRPHLAQRGEVKVRAVWGYPATISFQEACFALPLINEYKKGKHPMAYSFETARGGCRKLFHRFHPHRNFLSSDYSKFDKTIPSWLIYVCFDILLANIDYRYYQQEGQPNCEKLYRAWRFIVHYFINTPIRLCNGERFRKKSGIASGSYFTQLIGSIANWIVTQYCIREQGNKVLDHLVLGDDSLVAMAKRLDIDRFVRTARLFGMIINADKTQTADRIHDIKFLGYHINNGNPTRPQKELCAALAYPERPDQDFSEFATRALGLLIANFGHNIQFDNCCRSILEVEHKTRYTPSLVRYLRVLGIEELPKKPPDLTTLLLWRYRT</sequence>
<dbReference type="InterPro" id="IPR001205">
    <property type="entry name" value="RNA-dir_pol_C"/>
</dbReference>
<evidence type="ECO:0000259" key="4">
    <source>
        <dbReference type="PROSITE" id="PS50507"/>
    </source>
</evidence>
<dbReference type="GO" id="GO:0039694">
    <property type="term" value="P:viral RNA genome replication"/>
    <property type="evidence" value="ECO:0007669"/>
    <property type="project" value="InterPro"/>
</dbReference>
<reference evidence="5" key="1">
    <citation type="journal article" date="2016" name="Nature">
        <title>Redefining the invertebrate RNA virosphere.</title>
        <authorList>
            <person name="Shi M."/>
            <person name="Lin X.D."/>
            <person name="Tian J.H."/>
            <person name="Chen L.J."/>
            <person name="Chen X."/>
            <person name="Li C.X."/>
            <person name="Qin X.C."/>
            <person name="Li J."/>
            <person name="Cao J.P."/>
            <person name="Eden J.S."/>
            <person name="Buchmann J."/>
            <person name="Wang W."/>
            <person name="Xu J."/>
            <person name="Holmes E.C."/>
            <person name="Zhang Y.Z."/>
        </authorList>
    </citation>
    <scope>NUCLEOTIDE SEQUENCE</scope>
    <source>
        <strain evidence="5">QTM26744</strain>
    </source>
</reference>
<dbReference type="PROSITE" id="PS50507">
    <property type="entry name" value="RDRP_SSRNA_POS"/>
    <property type="match status" value="1"/>
</dbReference>
<dbReference type="Pfam" id="PF00680">
    <property type="entry name" value="RdRP_1"/>
    <property type="match status" value="1"/>
</dbReference>
<dbReference type="InterPro" id="IPR007094">
    <property type="entry name" value="RNA-dir_pol_PSvirus"/>
</dbReference>
<evidence type="ECO:0000256" key="1">
    <source>
        <dbReference type="ARBA" id="ARBA00022679"/>
    </source>
</evidence>
<dbReference type="GO" id="GO:0003723">
    <property type="term" value="F:RNA binding"/>
    <property type="evidence" value="ECO:0007669"/>
    <property type="project" value="InterPro"/>
</dbReference>
<name>A0A1L3KLI9_9VIRU</name>
<dbReference type="Gene3D" id="3.30.70.270">
    <property type="match status" value="1"/>
</dbReference>
<protein>
    <submittedName>
        <fullName evidence="5">RdRp</fullName>
    </submittedName>
</protein>